<dbReference type="AlphaFoldDB" id="A0A9X1RSD9"/>
<proteinExistence type="predicted"/>
<organism evidence="1 2">
    <name type="scientific">Paraburkholderia tagetis</name>
    <dbReference type="NCBI Taxonomy" id="2913261"/>
    <lineage>
        <taxon>Bacteria</taxon>
        <taxon>Pseudomonadati</taxon>
        <taxon>Pseudomonadota</taxon>
        <taxon>Betaproteobacteria</taxon>
        <taxon>Burkholderiales</taxon>
        <taxon>Burkholderiaceae</taxon>
        <taxon>Paraburkholderia</taxon>
    </lineage>
</organism>
<sequence length="63" mass="6993">MYRRPECETPSATVPRIGTLPGYHVEVRAYVDVPERDGKHTDVIVSLEPQGPVRSDKDEGGTQ</sequence>
<evidence type="ECO:0000313" key="2">
    <source>
        <dbReference type="Proteomes" id="UP001139308"/>
    </source>
</evidence>
<gene>
    <name evidence="1" type="ORF">L5014_17475</name>
</gene>
<protein>
    <submittedName>
        <fullName evidence="1">Uncharacterized protein</fullName>
    </submittedName>
</protein>
<dbReference type="RefSeq" id="WP_238464987.1">
    <property type="nucleotide sequence ID" value="NZ_JAKLJA010000013.1"/>
</dbReference>
<keyword evidence="2" id="KW-1185">Reference proteome</keyword>
<reference evidence="1" key="1">
    <citation type="submission" date="2022-01" db="EMBL/GenBank/DDBJ databases">
        <title>Genome sequence and assembly of Parabukholderia sp. RG36.</title>
        <authorList>
            <person name="Chhetri G."/>
        </authorList>
    </citation>
    <scope>NUCLEOTIDE SEQUENCE</scope>
    <source>
        <strain evidence="1">RG36</strain>
    </source>
</reference>
<name>A0A9X1RSD9_9BURK</name>
<comment type="caution">
    <text evidence="1">The sequence shown here is derived from an EMBL/GenBank/DDBJ whole genome shotgun (WGS) entry which is preliminary data.</text>
</comment>
<dbReference type="Proteomes" id="UP001139308">
    <property type="component" value="Unassembled WGS sequence"/>
</dbReference>
<evidence type="ECO:0000313" key="1">
    <source>
        <dbReference type="EMBL" id="MCG5075132.1"/>
    </source>
</evidence>
<accession>A0A9X1RSD9</accession>
<dbReference type="EMBL" id="JAKLJA010000013">
    <property type="protein sequence ID" value="MCG5075132.1"/>
    <property type="molecule type" value="Genomic_DNA"/>
</dbReference>